<comment type="caution">
    <text evidence="2">The sequence shown here is derived from an EMBL/GenBank/DDBJ whole genome shotgun (WGS) entry which is preliminary data.</text>
</comment>
<dbReference type="EMBL" id="JAPVEA010000002">
    <property type="protein sequence ID" value="KAJ5460922.1"/>
    <property type="molecule type" value="Genomic_DNA"/>
</dbReference>
<dbReference type="AlphaFoldDB" id="A0AAD6CF92"/>
<accession>A0AAD6CF92</accession>
<reference evidence="2" key="1">
    <citation type="submission" date="2022-12" db="EMBL/GenBank/DDBJ databases">
        <authorList>
            <person name="Petersen C."/>
        </authorList>
    </citation>
    <scope>NUCLEOTIDE SEQUENCE</scope>
    <source>
        <strain evidence="2">IBT 16125</strain>
    </source>
</reference>
<keyword evidence="3" id="KW-1185">Reference proteome</keyword>
<reference evidence="2" key="2">
    <citation type="journal article" date="2023" name="IMA Fungus">
        <title>Comparative genomic study of the Penicillium genus elucidates a diverse pangenome and 15 lateral gene transfer events.</title>
        <authorList>
            <person name="Petersen C."/>
            <person name="Sorensen T."/>
            <person name="Nielsen M.R."/>
            <person name="Sondergaard T.E."/>
            <person name="Sorensen J.L."/>
            <person name="Fitzpatrick D.A."/>
            <person name="Frisvad J.C."/>
            <person name="Nielsen K.L."/>
        </authorList>
    </citation>
    <scope>NUCLEOTIDE SEQUENCE</scope>
    <source>
        <strain evidence="2">IBT 16125</strain>
    </source>
</reference>
<evidence type="ECO:0000313" key="2">
    <source>
        <dbReference type="EMBL" id="KAJ5460922.1"/>
    </source>
</evidence>
<sequence length="72" mass="8261">MDQFTNAAIDLRYETIIGAGINLYFTDVDDHSRSKVIHWDVNATQWFRQSSRTSEEIIPGTDQSRQSGGTRR</sequence>
<organism evidence="2 3">
    <name type="scientific">Penicillium daleae</name>
    <dbReference type="NCBI Taxonomy" id="63821"/>
    <lineage>
        <taxon>Eukaryota</taxon>
        <taxon>Fungi</taxon>
        <taxon>Dikarya</taxon>
        <taxon>Ascomycota</taxon>
        <taxon>Pezizomycotina</taxon>
        <taxon>Eurotiomycetes</taxon>
        <taxon>Eurotiomycetidae</taxon>
        <taxon>Eurotiales</taxon>
        <taxon>Aspergillaceae</taxon>
        <taxon>Penicillium</taxon>
    </lineage>
</organism>
<gene>
    <name evidence="2" type="ORF">N7458_002474</name>
</gene>
<name>A0AAD6CF92_9EURO</name>
<feature type="compositionally biased region" description="Polar residues" evidence="1">
    <location>
        <begin position="61"/>
        <end position="72"/>
    </location>
</feature>
<proteinExistence type="predicted"/>
<evidence type="ECO:0000256" key="1">
    <source>
        <dbReference type="SAM" id="MobiDB-lite"/>
    </source>
</evidence>
<dbReference type="RefSeq" id="XP_056769964.1">
    <property type="nucleotide sequence ID" value="XM_056905857.1"/>
</dbReference>
<evidence type="ECO:0000313" key="3">
    <source>
        <dbReference type="Proteomes" id="UP001213681"/>
    </source>
</evidence>
<dbReference type="GeneID" id="81596100"/>
<feature type="region of interest" description="Disordered" evidence="1">
    <location>
        <begin position="51"/>
        <end position="72"/>
    </location>
</feature>
<protein>
    <submittedName>
        <fullName evidence="2">Uncharacterized protein</fullName>
    </submittedName>
</protein>
<dbReference type="Proteomes" id="UP001213681">
    <property type="component" value="Unassembled WGS sequence"/>
</dbReference>